<gene>
    <name evidence="1" type="ORF">DDZ18_03785</name>
</gene>
<dbReference type="RefSeq" id="WP_109251997.1">
    <property type="nucleotide sequence ID" value="NZ_QEXV01000001.1"/>
</dbReference>
<keyword evidence="2" id="KW-1185">Reference proteome</keyword>
<dbReference type="OrthoDB" id="8535650at2"/>
<name>A0A2U2BXH3_9PROT</name>
<proteinExistence type="predicted"/>
<evidence type="ECO:0000313" key="1">
    <source>
        <dbReference type="EMBL" id="PWE18723.1"/>
    </source>
</evidence>
<dbReference type="EMBL" id="QEXV01000001">
    <property type="protein sequence ID" value="PWE18723.1"/>
    <property type="molecule type" value="Genomic_DNA"/>
</dbReference>
<evidence type="ECO:0000313" key="2">
    <source>
        <dbReference type="Proteomes" id="UP000245168"/>
    </source>
</evidence>
<sequence length="187" mass="19663">MKPLAALSPRARRAVAWTVTGLALVLPLLAIAGWAWALAGEHASRAQRLAELRALETRVVEARAEATANPRLALIADPDLRASLRSPSAAEARLVEQGDALAARLEAAGLQPALSQEVERVTLGGVEEVRMRLTARGDAAAILEALGGGVAPDLRVFSFRLEPLGDGEARLRLVLVRATSGGDEDAD</sequence>
<reference evidence="2" key="1">
    <citation type="submission" date="2018-05" db="EMBL/GenBank/DDBJ databases">
        <authorList>
            <person name="Liu B.-T."/>
        </authorList>
    </citation>
    <scope>NUCLEOTIDE SEQUENCE [LARGE SCALE GENOMIC DNA]</scope>
    <source>
        <strain evidence="2">WD6-1</strain>
    </source>
</reference>
<protein>
    <submittedName>
        <fullName evidence="1">Uncharacterized protein</fullName>
    </submittedName>
</protein>
<dbReference type="AlphaFoldDB" id="A0A2U2BXH3"/>
<dbReference type="Proteomes" id="UP000245168">
    <property type="component" value="Unassembled WGS sequence"/>
</dbReference>
<accession>A0A2U2BXH3</accession>
<comment type="caution">
    <text evidence="1">The sequence shown here is derived from an EMBL/GenBank/DDBJ whole genome shotgun (WGS) entry which is preliminary data.</text>
</comment>
<organism evidence="1 2">
    <name type="scientific">Marinicauda salina</name>
    <dbReference type="NCBI Taxonomy" id="2135793"/>
    <lineage>
        <taxon>Bacteria</taxon>
        <taxon>Pseudomonadati</taxon>
        <taxon>Pseudomonadota</taxon>
        <taxon>Alphaproteobacteria</taxon>
        <taxon>Maricaulales</taxon>
        <taxon>Maricaulaceae</taxon>
        <taxon>Marinicauda</taxon>
    </lineage>
</organism>